<feature type="domain" description="Mos1 transposase HTH" evidence="1">
    <location>
        <begin position="26"/>
        <end position="70"/>
    </location>
</feature>
<evidence type="ECO:0000313" key="3">
    <source>
        <dbReference type="RefSeq" id="XP_025414965.1"/>
    </source>
</evidence>
<dbReference type="PANTHER" id="PTHR46060:SF1">
    <property type="entry name" value="MARINER MOS1 TRANSPOSASE-LIKE PROTEIN"/>
    <property type="match status" value="1"/>
</dbReference>
<dbReference type="Pfam" id="PF17906">
    <property type="entry name" value="HTH_48"/>
    <property type="match status" value="1"/>
</dbReference>
<dbReference type="InterPro" id="IPR052709">
    <property type="entry name" value="Transposase-MT_Hybrid"/>
</dbReference>
<dbReference type="RefSeq" id="XP_025414965.1">
    <property type="nucleotide sequence ID" value="XM_025559180.1"/>
</dbReference>
<dbReference type="InterPro" id="IPR041426">
    <property type="entry name" value="Mos1_HTH"/>
</dbReference>
<dbReference type="InterPro" id="IPR036397">
    <property type="entry name" value="RNaseH_sf"/>
</dbReference>
<dbReference type="AlphaFoldDB" id="A0A8B8FX80"/>
<reference evidence="3" key="1">
    <citation type="submission" date="2025-08" db="UniProtKB">
        <authorList>
            <consortium name="RefSeq"/>
        </authorList>
    </citation>
    <scope>IDENTIFICATION</scope>
    <source>
        <tissue evidence="3">Whole body</tissue>
    </source>
</reference>
<dbReference type="Proteomes" id="UP000694846">
    <property type="component" value="Unplaced"/>
</dbReference>
<proteinExistence type="predicted"/>
<evidence type="ECO:0000313" key="2">
    <source>
        <dbReference type="Proteomes" id="UP000694846"/>
    </source>
</evidence>
<dbReference type="Gene3D" id="1.10.10.1450">
    <property type="match status" value="1"/>
</dbReference>
<accession>A0A8B8FX80</accession>
<sequence length="230" mass="26789">MNDNSLKSDTFIVSAVFVMSNKLEQRVCIKFCVKLGKSATETFEMIKKTFEDEAMSRSKIFEWHKRFIEGREDINDDSHAGRSSISRSLEMVAKVRKIIRSDRRMTIRELSSECNISSGSCQTILTEDLGMRRVCEKWSRNCCLKIKKIIELNCTSPSYSPDLAPCDFFLFPKIKTDLKGQRFDDIETIKKNVVDQPKQLKVEDFQHCFKKWQERWDKCITSGGEYFEGD</sequence>
<protein>
    <submittedName>
        <fullName evidence="3">Protein GVQW3-like</fullName>
    </submittedName>
</protein>
<keyword evidence="2" id="KW-1185">Reference proteome</keyword>
<dbReference type="OrthoDB" id="6716714at2759"/>
<name>A0A8B8FX80_9HEMI</name>
<gene>
    <name evidence="3" type="primary">LOC112686762</name>
</gene>
<dbReference type="PANTHER" id="PTHR46060">
    <property type="entry name" value="MARINER MOS1 TRANSPOSASE-LIKE PROTEIN"/>
    <property type="match status" value="1"/>
</dbReference>
<organism evidence="2 3">
    <name type="scientific">Sipha flava</name>
    <name type="common">yellow sugarcane aphid</name>
    <dbReference type="NCBI Taxonomy" id="143950"/>
    <lineage>
        <taxon>Eukaryota</taxon>
        <taxon>Metazoa</taxon>
        <taxon>Ecdysozoa</taxon>
        <taxon>Arthropoda</taxon>
        <taxon>Hexapoda</taxon>
        <taxon>Insecta</taxon>
        <taxon>Pterygota</taxon>
        <taxon>Neoptera</taxon>
        <taxon>Paraneoptera</taxon>
        <taxon>Hemiptera</taxon>
        <taxon>Sternorrhyncha</taxon>
        <taxon>Aphidomorpha</taxon>
        <taxon>Aphidoidea</taxon>
        <taxon>Aphididae</taxon>
        <taxon>Sipha</taxon>
    </lineage>
</organism>
<dbReference type="GeneID" id="112686762"/>
<dbReference type="GO" id="GO:0003676">
    <property type="term" value="F:nucleic acid binding"/>
    <property type="evidence" value="ECO:0007669"/>
    <property type="project" value="InterPro"/>
</dbReference>
<evidence type="ECO:0000259" key="1">
    <source>
        <dbReference type="Pfam" id="PF17906"/>
    </source>
</evidence>
<dbReference type="Gene3D" id="3.30.420.10">
    <property type="entry name" value="Ribonuclease H-like superfamily/Ribonuclease H"/>
    <property type="match status" value="1"/>
</dbReference>